<comment type="caution">
    <text evidence="9">The sequence shown here is derived from an EMBL/GenBank/DDBJ whole genome shotgun (WGS) entry which is preliminary data.</text>
</comment>
<evidence type="ECO:0000313" key="10">
    <source>
        <dbReference type="Proteomes" id="UP001155059"/>
    </source>
</evidence>
<reference evidence="9 10" key="2">
    <citation type="journal article" date="2023" name="Plant Pathol.">
        <title>Dismantling and reorganizing Pseudomonas marginalis sensu#lato.</title>
        <authorList>
            <person name="Sawada H."/>
            <person name="Fujikawa T."/>
            <person name="Satou M."/>
        </authorList>
    </citation>
    <scope>NUCLEOTIDE SEQUENCE [LARGE SCALE GENOMIC DNA]</scope>
    <source>
        <strain evidence="9 10">MAFF 302030</strain>
    </source>
</reference>
<name>A0A9X1Z0J8_9PSED</name>
<dbReference type="PROSITE" id="PS51007">
    <property type="entry name" value="CYTC"/>
    <property type="match status" value="1"/>
</dbReference>
<proteinExistence type="predicted"/>
<dbReference type="RefSeq" id="WP_268266821.1">
    <property type="nucleotide sequence ID" value="NZ_JALQCW010000085.1"/>
</dbReference>
<evidence type="ECO:0000259" key="8">
    <source>
        <dbReference type="PROSITE" id="PS51007"/>
    </source>
</evidence>
<feature type="domain" description="Cytochrome c" evidence="8">
    <location>
        <begin position="17"/>
        <end position="95"/>
    </location>
</feature>
<dbReference type="AlphaFoldDB" id="A0A9X1Z0J8"/>
<dbReference type="GO" id="GO:0020037">
    <property type="term" value="F:heme binding"/>
    <property type="evidence" value="ECO:0007669"/>
    <property type="project" value="InterPro"/>
</dbReference>
<evidence type="ECO:0000256" key="4">
    <source>
        <dbReference type="ARBA" id="ARBA00022982"/>
    </source>
</evidence>
<dbReference type="PRINTS" id="PR00607">
    <property type="entry name" value="CYTCHROMECIE"/>
</dbReference>
<keyword evidence="5 6" id="KW-0408">Iron</keyword>
<organism evidence="9 10">
    <name type="scientific">Pseudomonas morbosilactucae</name>
    <dbReference type="NCBI Taxonomy" id="2938197"/>
    <lineage>
        <taxon>Bacteria</taxon>
        <taxon>Pseudomonadati</taxon>
        <taxon>Pseudomonadota</taxon>
        <taxon>Gammaproteobacteria</taxon>
        <taxon>Pseudomonadales</taxon>
        <taxon>Pseudomonadaceae</taxon>
        <taxon>Pseudomonas</taxon>
    </lineage>
</organism>
<reference evidence="9 10" key="1">
    <citation type="journal article" date="2022" name="Int. J. Syst. Evol. Microbiol.">
        <title>Pseudomonas aegrilactucae sp. nov. and Pseudomonas morbosilactucae sp. nov., pathogens causing bacterial rot of lettuce in Japan.</title>
        <authorList>
            <person name="Sawada H."/>
            <person name="Fujikawa T."/>
            <person name="Satou M."/>
        </authorList>
    </citation>
    <scope>NUCLEOTIDE SEQUENCE [LARGE SCALE GENOMIC DNA]</scope>
    <source>
        <strain evidence="9 10">MAFF 302030</strain>
    </source>
</reference>
<keyword evidence="1" id="KW-0813">Transport</keyword>
<gene>
    <name evidence="9" type="ORF">M1B34_27930</name>
</gene>
<dbReference type="Proteomes" id="UP001155059">
    <property type="component" value="Unassembled WGS sequence"/>
</dbReference>
<protein>
    <submittedName>
        <fullName evidence="9">C-type cytochrome</fullName>
    </submittedName>
</protein>
<sequence length="95" mass="10354">MKNVVAAVCLVFFASAEAAQEPEAIFNRSCTMCHSGQLPTAPKKGDQAAWNTRLDKGIDTLVKHVTEGFNAMPARGLCMDCTTDDYKAVIVWMSK</sequence>
<dbReference type="GO" id="GO:0009055">
    <property type="term" value="F:electron transfer activity"/>
    <property type="evidence" value="ECO:0007669"/>
    <property type="project" value="InterPro"/>
</dbReference>
<feature type="chain" id="PRO_5040862510" evidence="7">
    <location>
        <begin position="19"/>
        <end position="95"/>
    </location>
</feature>
<accession>A0A9X1Z0J8</accession>
<dbReference type="InterPro" id="IPR002323">
    <property type="entry name" value="Cyt_CIE"/>
</dbReference>
<dbReference type="PANTHER" id="PTHR40942:SF2">
    <property type="entry name" value="CYTOCHROME-RELATED"/>
    <property type="match status" value="1"/>
</dbReference>
<evidence type="ECO:0000313" key="9">
    <source>
        <dbReference type="EMBL" id="MCK9801394.1"/>
    </source>
</evidence>
<evidence type="ECO:0000256" key="2">
    <source>
        <dbReference type="ARBA" id="ARBA00022617"/>
    </source>
</evidence>
<evidence type="ECO:0000256" key="3">
    <source>
        <dbReference type="ARBA" id="ARBA00022723"/>
    </source>
</evidence>
<dbReference type="InterPro" id="IPR009056">
    <property type="entry name" value="Cyt_c-like_dom"/>
</dbReference>
<evidence type="ECO:0000256" key="5">
    <source>
        <dbReference type="ARBA" id="ARBA00023004"/>
    </source>
</evidence>
<keyword evidence="3 6" id="KW-0479">Metal-binding</keyword>
<evidence type="ECO:0000256" key="6">
    <source>
        <dbReference type="PROSITE-ProRule" id="PRU00433"/>
    </source>
</evidence>
<dbReference type="GO" id="GO:0005506">
    <property type="term" value="F:iron ion binding"/>
    <property type="evidence" value="ECO:0007669"/>
    <property type="project" value="InterPro"/>
</dbReference>
<keyword evidence="4" id="KW-0249">Electron transport</keyword>
<dbReference type="Pfam" id="PF13442">
    <property type="entry name" value="Cytochrome_CBB3"/>
    <property type="match status" value="1"/>
</dbReference>
<dbReference type="InterPro" id="IPR036909">
    <property type="entry name" value="Cyt_c-like_dom_sf"/>
</dbReference>
<keyword evidence="7" id="KW-0732">Signal</keyword>
<dbReference type="SUPFAM" id="SSF46626">
    <property type="entry name" value="Cytochrome c"/>
    <property type="match status" value="1"/>
</dbReference>
<evidence type="ECO:0000256" key="7">
    <source>
        <dbReference type="SAM" id="SignalP"/>
    </source>
</evidence>
<dbReference type="Gene3D" id="1.10.760.10">
    <property type="entry name" value="Cytochrome c-like domain"/>
    <property type="match status" value="1"/>
</dbReference>
<dbReference type="PANTHER" id="PTHR40942">
    <property type="match status" value="1"/>
</dbReference>
<evidence type="ECO:0000256" key="1">
    <source>
        <dbReference type="ARBA" id="ARBA00022448"/>
    </source>
</evidence>
<feature type="signal peptide" evidence="7">
    <location>
        <begin position="1"/>
        <end position="18"/>
    </location>
</feature>
<dbReference type="EMBL" id="JALQCW010000085">
    <property type="protein sequence ID" value="MCK9801394.1"/>
    <property type="molecule type" value="Genomic_DNA"/>
</dbReference>
<keyword evidence="2 6" id="KW-0349">Heme</keyword>